<feature type="region of interest" description="Disordered" evidence="1">
    <location>
        <begin position="74"/>
        <end position="141"/>
    </location>
</feature>
<evidence type="ECO:0000256" key="1">
    <source>
        <dbReference type="SAM" id="MobiDB-lite"/>
    </source>
</evidence>
<dbReference type="AlphaFoldDB" id="A0A9N7U8E7"/>
<name>A0A9N7U8E7_PLEPL</name>
<accession>A0A9N7U8E7</accession>
<protein>
    <submittedName>
        <fullName evidence="2">Uncharacterized protein</fullName>
    </submittedName>
</protein>
<gene>
    <name evidence="2" type="ORF">PLEPLA_LOCUS14648</name>
</gene>
<sequence>METEEQKCPAVLPLDPSGLSHLSSAASWERHCGCGGGLAQTIGFMTRILSGRRLLSSNPGTHYNVAPLRIQWPRQDTRAHTRANKVRAAEAAGSWSPAEQRSRATRRSTSGSTGAVGGSVSARDAHQCNEDLKPENPCVPR</sequence>
<dbReference type="EMBL" id="CADEAL010000907">
    <property type="protein sequence ID" value="CAB1426710.1"/>
    <property type="molecule type" value="Genomic_DNA"/>
</dbReference>
<proteinExistence type="predicted"/>
<comment type="caution">
    <text evidence="2">The sequence shown here is derived from an EMBL/GenBank/DDBJ whole genome shotgun (WGS) entry which is preliminary data.</text>
</comment>
<organism evidence="2 3">
    <name type="scientific">Pleuronectes platessa</name>
    <name type="common">European plaice</name>
    <dbReference type="NCBI Taxonomy" id="8262"/>
    <lineage>
        <taxon>Eukaryota</taxon>
        <taxon>Metazoa</taxon>
        <taxon>Chordata</taxon>
        <taxon>Craniata</taxon>
        <taxon>Vertebrata</taxon>
        <taxon>Euteleostomi</taxon>
        <taxon>Actinopterygii</taxon>
        <taxon>Neopterygii</taxon>
        <taxon>Teleostei</taxon>
        <taxon>Neoteleostei</taxon>
        <taxon>Acanthomorphata</taxon>
        <taxon>Carangaria</taxon>
        <taxon>Pleuronectiformes</taxon>
        <taxon>Pleuronectoidei</taxon>
        <taxon>Pleuronectidae</taxon>
        <taxon>Pleuronectes</taxon>
    </lineage>
</organism>
<keyword evidence="3" id="KW-1185">Reference proteome</keyword>
<evidence type="ECO:0000313" key="3">
    <source>
        <dbReference type="Proteomes" id="UP001153269"/>
    </source>
</evidence>
<feature type="compositionally biased region" description="Basic and acidic residues" evidence="1">
    <location>
        <begin position="123"/>
        <end position="134"/>
    </location>
</feature>
<evidence type="ECO:0000313" key="2">
    <source>
        <dbReference type="EMBL" id="CAB1426710.1"/>
    </source>
</evidence>
<reference evidence="2" key="1">
    <citation type="submission" date="2020-03" db="EMBL/GenBank/DDBJ databases">
        <authorList>
            <person name="Weist P."/>
        </authorList>
    </citation>
    <scope>NUCLEOTIDE SEQUENCE</scope>
</reference>
<feature type="compositionally biased region" description="Low complexity" evidence="1">
    <location>
        <begin position="107"/>
        <end position="122"/>
    </location>
</feature>
<dbReference type="Proteomes" id="UP001153269">
    <property type="component" value="Unassembled WGS sequence"/>
</dbReference>